<dbReference type="GO" id="GO:0006351">
    <property type="term" value="P:DNA-templated transcription"/>
    <property type="evidence" value="ECO:0007669"/>
    <property type="project" value="InterPro"/>
</dbReference>
<feature type="domain" description="Zn(2)-C6 fungal-type" evidence="7">
    <location>
        <begin position="6"/>
        <end position="36"/>
    </location>
</feature>
<dbReference type="Proteomes" id="UP000283841">
    <property type="component" value="Unassembled WGS sequence"/>
</dbReference>
<organism evidence="8 9">
    <name type="scientific">Byssochlamys spectabilis</name>
    <name type="common">Paecilomyces variotii</name>
    <dbReference type="NCBI Taxonomy" id="264951"/>
    <lineage>
        <taxon>Eukaryota</taxon>
        <taxon>Fungi</taxon>
        <taxon>Dikarya</taxon>
        <taxon>Ascomycota</taxon>
        <taxon>Pezizomycotina</taxon>
        <taxon>Eurotiomycetes</taxon>
        <taxon>Eurotiomycetidae</taxon>
        <taxon>Eurotiales</taxon>
        <taxon>Thermoascaceae</taxon>
        <taxon>Paecilomyces</taxon>
    </lineage>
</organism>
<dbReference type="InterPro" id="IPR001138">
    <property type="entry name" value="Zn2Cys6_DnaBD"/>
</dbReference>
<keyword evidence="4" id="KW-0238">DNA-binding</keyword>
<proteinExistence type="predicted"/>
<dbReference type="VEuPathDB" id="FungiDB:C8Q69DRAFT_270992"/>
<dbReference type="PANTHER" id="PTHR47338:SF16">
    <property type="entry name" value="TRANSCRIPTION FACTOR, PUTATIVE (AFU_ORTHOLOGUE AFUA_2G09360)-RELATED"/>
    <property type="match status" value="1"/>
</dbReference>
<evidence type="ECO:0000313" key="9">
    <source>
        <dbReference type="Proteomes" id="UP000283841"/>
    </source>
</evidence>
<dbReference type="InterPro" id="IPR007219">
    <property type="entry name" value="XnlR_reg_dom"/>
</dbReference>
<dbReference type="Pfam" id="PF04082">
    <property type="entry name" value="Fungal_trans"/>
    <property type="match status" value="1"/>
</dbReference>
<evidence type="ECO:0000256" key="3">
    <source>
        <dbReference type="ARBA" id="ARBA00023015"/>
    </source>
</evidence>
<dbReference type="PANTHER" id="PTHR47338">
    <property type="entry name" value="ZN(II)2CYS6 TRANSCRIPTION FACTOR (EUROFUNG)-RELATED"/>
    <property type="match status" value="1"/>
</dbReference>
<keyword evidence="9" id="KW-1185">Reference proteome</keyword>
<dbReference type="AlphaFoldDB" id="A0A443HVN2"/>
<dbReference type="GO" id="GO:0000981">
    <property type="term" value="F:DNA-binding transcription factor activity, RNA polymerase II-specific"/>
    <property type="evidence" value="ECO:0007669"/>
    <property type="project" value="InterPro"/>
</dbReference>
<dbReference type="GeneID" id="39596068"/>
<keyword evidence="5" id="KW-0804">Transcription</keyword>
<dbReference type="PROSITE" id="PS00463">
    <property type="entry name" value="ZN2_CY6_FUNGAL_1"/>
    <property type="match status" value="1"/>
</dbReference>
<sequence>MRATSSCTACRLRKKKCIIPEWGQSCKLCVSRRLECNLAKVPSGSDRGAPLDHLDGLIPSCPGEPSAEPSSTLLDGTGVSSRVTQDGLPATVCDDLVDLYFDLIHDKQHILFHRDSFIADQRAGRAPSFLVLGMIALAARFSSNPYFQNTRPWDRAKSWYQKAMSAFNSRSVLIDIPSLQGSVLLGFVAFVEGDNDQDALLSAQAICMVQMLRLPVCLSSDPIQREVEIRLFWQCWMMDAWHTSRLQLPRRLNDSNFKRPLEECAFNAMQPGDPASHLSEADIESLGLRKSGLWSSMLALTEIHNQVVLLNDQIVQKSIPYPAVRRRVAELSIKLDLWLGDLPSHLLNTVDNRESHAKSGLGREFAILHLLYHHQAQLLYYQFLNKGSTSTGADIDHEAVQYAGQCKAHAAALSKIMWDTNSTPGMECLWSPVNGHLLVVSSSIHLHTLLFSNDDTEITKARMLLEQNFIILLHLQKYWPFIEFSMSRLRAFHQVCQMNATEKNFDMDRWMIKFLNRYGSRVQDRYSEFGPDLDESDPIVGTPAAAALWKEISGSEFRQLLTESQ</sequence>
<evidence type="ECO:0000256" key="2">
    <source>
        <dbReference type="ARBA" id="ARBA00022723"/>
    </source>
</evidence>
<dbReference type="CDD" id="cd00067">
    <property type="entry name" value="GAL4"/>
    <property type="match status" value="1"/>
</dbReference>
<keyword evidence="3" id="KW-0805">Transcription regulation</keyword>
<evidence type="ECO:0000313" key="8">
    <source>
        <dbReference type="EMBL" id="RWQ95888.1"/>
    </source>
</evidence>
<dbReference type="InterPro" id="IPR050815">
    <property type="entry name" value="TF_fung"/>
</dbReference>
<dbReference type="CDD" id="cd12148">
    <property type="entry name" value="fungal_TF_MHR"/>
    <property type="match status" value="1"/>
</dbReference>
<comment type="subcellular location">
    <subcellularLocation>
        <location evidence="1">Nucleus</location>
    </subcellularLocation>
</comment>
<name>A0A443HVN2_BYSSP</name>
<evidence type="ECO:0000256" key="6">
    <source>
        <dbReference type="ARBA" id="ARBA00023242"/>
    </source>
</evidence>
<gene>
    <name evidence="8" type="ORF">C8Q69DRAFT_270992</name>
</gene>
<evidence type="ECO:0000256" key="5">
    <source>
        <dbReference type="ARBA" id="ARBA00023163"/>
    </source>
</evidence>
<dbReference type="GO" id="GO:0008270">
    <property type="term" value="F:zinc ion binding"/>
    <property type="evidence" value="ECO:0007669"/>
    <property type="project" value="InterPro"/>
</dbReference>
<dbReference type="SUPFAM" id="SSF57701">
    <property type="entry name" value="Zn2/Cys6 DNA-binding domain"/>
    <property type="match status" value="1"/>
</dbReference>
<accession>A0A443HVN2</accession>
<evidence type="ECO:0000256" key="1">
    <source>
        <dbReference type="ARBA" id="ARBA00004123"/>
    </source>
</evidence>
<comment type="caution">
    <text evidence="8">The sequence shown here is derived from an EMBL/GenBank/DDBJ whole genome shotgun (WGS) entry which is preliminary data.</text>
</comment>
<dbReference type="GO" id="GO:0003677">
    <property type="term" value="F:DNA binding"/>
    <property type="evidence" value="ECO:0007669"/>
    <property type="project" value="UniProtKB-KW"/>
</dbReference>
<dbReference type="GO" id="GO:0005634">
    <property type="term" value="C:nucleus"/>
    <property type="evidence" value="ECO:0007669"/>
    <property type="project" value="UniProtKB-SubCell"/>
</dbReference>
<dbReference type="InterPro" id="IPR036864">
    <property type="entry name" value="Zn2-C6_fun-type_DNA-bd_sf"/>
</dbReference>
<dbReference type="SMART" id="SM00066">
    <property type="entry name" value="GAL4"/>
    <property type="match status" value="1"/>
</dbReference>
<evidence type="ECO:0000256" key="4">
    <source>
        <dbReference type="ARBA" id="ARBA00023125"/>
    </source>
</evidence>
<dbReference type="RefSeq" id="XP_028485533.1">
    <property type="nucleotide sequence ID" value="XM_028626791.1"/>
</dbReference>
<reference evidence="8 9" key="1">
    <citation type="journal article" date="2018" name="Front. Microbiol.">
        <title>Genomic and genetic insights into a cosmopolitan fungus, Paecilomyces variotii (Eurotiales).</title>
        <authorList>
            <person name="Urquhart A.S."/>
            <person name="Mondo S.J."/>
            <person name="Makela M.R."/>
            <person name="Hane J.K."/>
            <person name="Wiebenga A."/>
            <person name="He G."/>
            <person name="Mihaltcheva S."/>
            <person name="Pangilinan J."/>
            <person name="Lipzen A."/>
            <person name="Barry K."/>
            <person name="de Vries R.P."/>
            <person name="Grigoriev I.V."/>
            <person name="Idnurm A."/>
        </authorList>
    </citation>
    <scope>NUCLEOTIDE SEQUENCE [LARGE SCALE GENOMIC DNA]</scope>
    <source>
        <strain evidence="8 9">CBS 101075</strain>
    </source>
</reference>
<keyword evidence="6" id="KW-0539">Nucleus</keyword>
<dbReference type="EMBL" id="RCNU01000005">
    <property type="protein sequence ID" value="RWQ95888.1"/>
    <property type="molecule type" value="Genomic_DNA"/>
</dbReference>
<evidence type="ECO:0000259" key="7">
    <source>
        <dbReference type="PROSITE" id="PS00463"/>
    </source>
</evidence>
<keyword evidence="2" id="KW-0479">Metal-binding</keyword>
<protein>
    <submittedName>
        <fullName evidence="8">Fungal-specific transcription factor domain-containing protein</fullName>
    </submittedName>
</protein>